<dbReference type="EMBL" id="CCRK01000012">
    <property type="protein sequence ID" value="CDZ52303.1"/>
    <property type="molecule type" value="Genomic_DNA"/>
</dbReference>
<reference evidence="1 2" key="1">
    <citation type="submission" date="2014-08" db="EMBL/GenBank/DDBJ databases">
        <authorList>
            <person name="Chen Y.-H."/>
        </authorList>
    </citation>
    <scope>NUCLEOTIDE SEQUENCE [LARGE SCALE GENOMIC DNA]</scope>
</reference>
<proteinExistence type="predicted"/>
<accession>A0A0T7GYK9</accession>
<protein>
    <submittedName>
        <fullName evidence="1">Uncharacterized protein</fullName>
    </submittedName>
</protein>
<name>A0A0T7GYK9_NEOGA</name>
<organism evidence="1 2">
    <name type="scientific">Neorhizobium galegae bv. officinalis</name>
    <dbReference type="NCBI Taxonomy" id="323656"/>
    <lineage>
        <taxon>Bacteria</taxon>
        <taxon>Pseudomonadati</taxon>
        <taxon>Pseudomonadota</taxon>
        <taxon>Alphaproteobacteria</taxon>
        <taxon>Hyphomicrobiales</taxon>
        <taxon>Rhizobiaceae</taxon>
        <taxon>Rhizobium/Agrobacterium group</taxon>
        <taxon>Neorhizobium</taxon>
    </lineage>
</organism>
<evidence type="ECO:0000313" key="2">
    <source>
        <dbReference type="Proteomes" id="UP000039660"/>
    </source>
</evidence>
<dbReference type="RefSeq" id="WP_046637252.1">
    <property type="nucleotide sequence ID" value="NZ_CCRK01000012.1"/>
</dbReference>
<sequence length="678" mass="71810">MPTYEVDLNGQTFEIEAPDEASLSLAVKKLQSDGGSSERSNDPGGWSADNVVRSLGRGVLGIGSFLDEANAATNATLAPLVDPLLPDSFEKLPGGTWGERYDQALNIQRGKDKAFDEQHPVASTGLKIAGGVGSGLGLMRAAPAVGQVVLGNGGLSLPAKVAATVGAGIGTGAVQGFGAGEGGAEDRALQSLYEAGTGAATGLVMMPVAAGVNAGVKSLARGLIGESDDALSSMTREGRKYVTKELADPEQLGWYRSELDRLGPDAMLADVSPDWQGVARGAAARPGTRSMIVDPLNERSAMANTRLRDDVEANLGPDPIPSAIDREIAQSQEQVGRQYAPIFRERSPFDFTPITDDLDRQITTLRGDAQRQLQRVRGMLNEFDGEGVTNDPSVAFQTRQAIDGVLATEQNPKVVNTLMDARQMIDDALTRSVPRIKEVDASFSELARQREALATGRPILNNEASAMRPVELEEALVAGAQPQGMQIGPSAVPTRMRQAALGEVHRAIGTKANDTTALRNIVRGEGDWNREKLGLLFGQDNADRALNAIDRETVFGDTANRVTRGSDTAMGTRFTKFLDDIENAQDIPGDTTLTGLGTKVARGIVRSLTQAKASSDTGKVAEEVGRLSVAQAKARDEIIEALMKRGKENVLDQQRLAVVNAILQSGGKSAYPSLPGVR</sequence>
<evidence type="ECO:0000313" key="1">
    <source>
        <dbReference type="EMBL" id="CDZ52303.1"/>
    </source>
</evidence>
<gene>
    <name evidence="1" type="ORF">NGAL_HAMBI1189_44160</name>
</gene>
<dbReference type="AlphaFoldDB" id="A0A0T7GYK9"/>
<dbReference type="Proteomes" id="UP000039660">
    <property type="component" value="Unassembled WGS sequence"/>
</dbReference>